<keyword evidence="7 10" id="KW-1133">Transmembrane helix</keyword>
<comment type="subcellular location">
    <subcellularLocation>
        <location evidence="1">Endoplasmic reticulum membrane</location>
        <topology evidence="1">Multi-pass membrane protein</topology>
    </subcellularLocation>
</comment>
<keyword evidence="6" id="KW-0256">Endoplasmic reticulum</keyword>
<feature type="transmembrane region" description="Helical" evidence="10">
    <location>
        <begin position="30"/>
        <end position="47"/>
    </location>
</feature>
<keyword evidence="4" id="KW-0337">GPI-anchor biosynthesis</keyword>
<dbReference type="Pfam" id="PF10510">
    <property type="entry name" value="PIG-S"/>
    <property type="match status" value="2"/>
</dbReference>
<protein>
    <recommendedName>
        <fullName evidence="13">GPI transamidase component PIG-S</fullName>
    </recommendedName>
</protein>
<evidence type="ECO:0000256" key="7">
    <source>
        <dbReference type="ARBA" id="ARBA00022989"/>
    </source>
</evidence>
<dbReference type="EMBL" id="JASNQZ010000002">
    <property type="protein sequence ID" value="KAL0959938.1"/>
    <property type="molecule type" value="Genomic_DNA"/>
</dbReference>
<evidence type="ECO:0000256" key="1">
    <source>
        <dbReference type="ARBA" id="ARBA00004477"/>
    </source>
</evidence>
<evidence type="ECO:0000256" key="5">
    <source>
        <dbReference type="ARBA" id="ARBA00022692"/>
    </source>
</evidence>
<evidence type="ECO:0000313" key="11">
    <source>
        <dbReference type="EMBL" id="KAL0959938.1"/>
    </source>
</evidence>
<reference evidence="12" key="1">
    <citation type="submission" date="2024-06" db="EMBL/GenBank/DDBJ databases">
        <title>Multi-omics analyses provide insights into the biosynthesis of the anticancer antibiotic pleurotin in Hohenbuehelia grisea.</title>
        <authorList>
            <person name="Weaver J.A."/>
            <person name="Alberti F."/>
        </authorList>
    </citation>
    <scope>NUCLEOTIDE SEQUENCE [LARGE SCALE GENOMIC DNA]</scope>
    <source>
        <strain evidence="12">T-177</strain>
    </source>
</reference>
<keyword evidence="8 10" id="KW-0472">Membrane</keyword>
<gene>
    <name evidence="11" type="ORF">HGRIS_011601</name>
</gene>
<evidence type="ECO:0000256" key="3">
    <source>
        <dbReference type="ARBA" id="ARBA00005316"/>
    </source>
</evidence>
<organism evidence="11 12">
    <name type="scientific">Hohenbuehelia grisea</name>
    <dbReference type="NCBI Taxonomy" id="104357"/>
    <lineage>
        <taxon>Eukaryota</taxon>
        <taxon>Fungi</taxon>
        <taxon>Dikarya</taxon>
        <taxon>Basidiomycota</taxon>
        <taxon>Agaricomycotina</taxon>
        <taxon>Agaricomycetes</taxon>
        <taxon>Agaricomycetidae</taxon>
        <taxon>Agaricales</taxon>
        <taxon>Pleurotineae</taxon>
        <taxon>Pleurotaceae</taxon>
        <taxon>Hohenbuehelia</taxon>
    </lineage>
</organism>
<evidence type="ECO:0000256" key="2">
    <source>
        <dbReference type="ARBA" id="ARBA00004687"/>
    </source>
</evidence>
<evidence type="ECO:0000313" key="12">
    <source>
        <dbReference type="Proteomes" id="UP001556367"/>
    </source>
</evidence>
<dbReference type="PANTHER" id="PTHR21072:SF13">
    <property type="entry name" value="GPI TRANSAMIDASE COMPONENT PIG-S"/>
    <property type="match status" value="1"/>
</dbReference>
<comment type="pathway">
    <text evidence="2">Glycolipid biosynthesis; glycosylphosphatidylinositol-anchor biosynthesis.</text>
</comment>
<dbReference type="PANTHER" id="PTHR21072">
    <property type="entry name" value="GPI TRANSAMIDASE COMPONENT PIG-S"/>
    <property type="match status" value="1"/>
</dbReference>
<evidence type="ECO:0000256" key="9">
    <source>
        <dbReference type="ARBA" id="ARBA00023180"/>
    </source>
</evidence>
<proteinExistence type="inferred from homology"/>
<dbReference type="InterPro" id="IPR019540">
    <property type="entry name" value="PtdIno-glycan_biosynth_class_S"/>
</dbReference>
<comment type="similarity">
    <text evidence="3">Belongs to the PIGS family.</text>
</comment>
<evidence type="ECO:0000256" key="10">
    <source>
        <dbReference type="SAM" id="Phobius"/>
    </source>
</evidence>
<evidence type="ECO:0000256" key="8">
    <source>
        <dbReference type="ARBA" id="ARBA00023136"/>
    </source>
</evidence>
<feature type="transmembrane region" description="Helical" evidence="10">
    <location>
        <begin position="464"/>
        <end position="483"/>
    </location>
</feature>
<sequence length="511" mass="56816">MPTGRDPETERDGLRDPSQLYFQADHVRRTIIAAYWIIIFLAVPLWWHTTSIERLPLPSALVESQAERELQFPIRLQVPESHAVILPRLQGLLREKTLGHPERWKGLDLQLSVSGSAPTETEAYKLSHRLGESLIDKRQFIHDLSIEQMPELSALLCDLLAPPPTHGNLVFQYSPRYRLAFSLLNEDSASGGYVRTWNITAGISRHISPILSRMSVLHNFTLESQVQFHAPLAFEPRSIPDGEYGLSQEDLTVFVNSAEWTLSSSVSNDAVIHFVIFAPSAKRRPLRILGSDGAPLSSNSFLLPQWGGIYILNAPSSMESSRDLSSVDLDSIFPTFSEQLITLLGIPRLPSSVQVRHANARNVISEWQLDALMRRRTLENTHGSQDTLRSIVRLVDQIENMPFGASVRGDIQNSLAALEKAYAEASTSLSHALTSSAEALTMASRAFFDPGMLALLYFPAEHKYAVYMPLFASAVVPLIATALREFMAWKRQRRGIAGGQAPPIEAAPARG</sequence>
<accession>A0ABR3JXT8</accession>
<name>A0ABR3JXT8_9AGAR</name>
<dbReference type="Proteomes" id="UP001556367">
    <property type="component" value="Unassembled WGS sequence"/>
</dbReference>
<keyword evidence="12" id="KW-1185">Reference proteome</keyword>
<evidence type="ECO:0000256" key="4">
    <source>
        <dbReference type="ARBA" id="ARBA00022502"/>
    </source>
</evidence>
<evidence type="ECO:0008006" key="13">
    <source>
        <dbReference type="Google" id="ProtNLM"/>
    </source>
</evidence>
<evidence type="ECO:0000256" key="6">
    <source>
        <dbReference type="ARBA" id="ARBA00022824"/>
    </source>
</evidence>
<keyword evidence="9" id="KW-0325">Glycoprotein</keyword>
<comment type="caution">
    <text evidence="11">The sequence shown here is derived from an EMBL/GenBank/DDBJ whole genome shotgun (WGS) entry which is preliminary data.</text>
</comment>
<keyword evidence="5 10" id="KW-0812">Transmembrane</keyword>